<feature type="region of interest" description="Disordered" evidence="1">
    <location>
        <begin position="199"/>
        <end position="258"/>
    </location>
</feature>
<name>A0A813URE3_9BILA</name>
<organism evidence="2 3">
    <name type="scientific">Rotaria sordida</name>
    <dbReference type="NCBI Taxonomy" id="392033"/>
    <lineage>
        <taxon>Eukaryota</taxon>
        <taxon>Metazoa</taxon>
        <taxon>Spiralia</taxon>
        <taxon>Gnathifera</taxon>
        <taxon>Rotifera</taxon>
        <taxon>Eurotatoria</taxon>
        <taxon>Bdelloidea</taxon>
        <taxon>Philodinida</taxon>
        <taxon>Philodinidae</taxon>
        <taxon>Rotaria</taxon>
    </lineage>
</organism>
<dbReference type="EMBL" id="CAJNOO010000151">
    <property type="protein sequence ID" value="CAF0829671.1"/>
    <property type="molecule type" value="Genomic_DNA"/>
</dbReference>
<dbReference type="PANTHER" id="PTHR15623:SF11">
    <property type="entry name" value="SPERMATOGENESIS-ASSOCIATED SERINE-RICH PROTEIN 2"/>
    <property type="match status" value="1"/>
</dbReference>
<dbReference type="InterPro" id="IPR009816">
    <property type="entry name" value="SPATS2-like"/>
</dbReference>
<feature type="region of interest" description="Disordered" evidence="1">
    <location>
        <begin position="60"/>
        <end position="92"/>
    </location>
</feature>
<feature type="region of interest" description="Disordered" evidence="1">
    <location>
        <begin position="157"/>
        <end position="178"/>
    </location>
</feature>
<feature type="region of interest" description="Disordered" evidence="1">
    <location>
        <begin position="536"/>
        <end position="589"/>
    </location>
</feature>
<evidence type="ECO:0000256" key="1">
    <source>
        <dbReference type="SAM" id="MobiDB-lite"/>
    </source>
</evidence>
<feature type="compositionally biased region" description="Low complexity" evidence="1">
    <location>
        <begin position="553"/>
        <end position="568"/>
    </location>
</feature>
<dbReference type="Pfam" id="PF07139">
    <property type="entry name" value="SPATS2-like"/>
    <property type="match status" value="1"/>
</dbReference>
<protein>
    <submittedName>
        <fullName evidence="2">Uncharacterized protein</fullName>
    </submittedName>
</protein>
<accession>A0A813URE3</accession>
<reference evidence="2" key="1">
    <citation type="submission" date="2021-02" db="EMBL/GenBank/DDBJ databases">
        <authorList>
            <person name="Nowell W R."/>
        </authorList>
    </citation>
    <scope>NUCLEOTIDE SEQUENCE</scope>
</reference>
<feature type="compositionally biased region" description="Polar residues" evidence="1">
    <location>
        <begin position="578"/>
        <end position="589"/>
    </location>
</feature>
<dbReference type="Proteomes" id="UP000663882">
    <property type="component" value="Unassembled WGS sequence"/>
</dbReference>
<dbReference type="OrthoDB" id="6136201at2759"/>
<proteinExistence type="predicted"/>
<feature type="compositionally biased region" description="Polar residues" evidence="1">
    <location>
        <begin position="60"/>
        <end position="90"/>
    </location>
</feature>
<dbReference type="PANTHER" id="PTHR15623">
    <property type="entry name" value="SPERMATOGENESIS-ASSOCIATED SERINE-RICH PROTEIN 2-RELATED"/>
    <property type="match status" value="1"/>
</dbReference>
<comment type="caution">
    <text evidence="2">The sequence shown here is derived from an EMBL/GenBank/DDBJ whole genome shotgun (WGS) entry which is preliminary data.</text>
</comment>
<feature type="compositionally biased region" description="Low complexity" evidence="1">
    <location>
        <begin position="114"/>
        <end position="131"/>
    </location>
</feature>
<sequence>MPRKNAMRDNVSAVRSQLPDLSNLSREKIELALLYYELNVDETVEAFKQNGAIEALSGWTEMNNNRGNNSTKRTNNKPTTSRNNKTTPSNGILRPSQRVSNIFQTFAEGGIPTITTNGNTSISNTEISSSSFDEQSNNDLQTYPSTDISFHPCLSQDSTTNNSESLINGSESTENNFHDTSNVITTDEIDLLTNHIDQDNHNINETNGYNGKSKRRRSIKDSNDSISSMTLNHDQTQQSLSNDIQQSTNNSIPTTTTTTIKPVAKSSSSANITIFSNNRKLLTKSTKDLQRQTSTLTNVELSFENEIKSSIKRIDDVFKQIHDIIKEREVELYLEIDKVKEQGLNIIRNRQQRATELRQRMDRCDRLEPLEIDHLRNDVKQFVTDRRYDLGEELTSSHRFQYDQTIIDALKNFGTVLRIDRKYDRSRTLSTSSSAALVEQNSTTTEEILPEKSIGNIQTSFNNIRTSSSKTSNEHRSSNYQQQPLPQRIHQKQNFNGNNTVNHYENSHVPSLTNGFYQYYDDSNNYQNVNYRRRPQQQKYPQHFNENTRRSRPIPSSNNNRRNGYNNSETKPTHRDPQSSQTIAPLISN</sequence>
<feature type="region of interest" description="Disordered" evidence="1">
    <location>
        <begin position="114"/>
        <end position="143"/>
    </location>
</feature>
<gene>
    <name evidence="2" type="ORF">RFH988_LOCUS5372</name>
</gene>
<dbReference type="AlphaFoldDB" id="A0A813URE3"/>
<feature type="region of interest" description="Disordered" evidence="1">
    <location>
        <begin position="456"/>
        <end position="487"/>
    </location>
</feature>
<feature type="compositionally biased region" description="Polar residues" evidence="1">
    <location>
        <begin position="224"/>
        <end position="253"/>
    </location>
</feature>
<feature type="compositionally biased region" description="Polar residues" evidence="1">
    <location>
        <begin position="456"/>
        <end position="471"/>
    </location>
</feature>
<feature type="compositionally biased region" description="Polar residues" evidence="1">
    <location>
        <begin position="132"/>
        <end position="143"/>
    </location>
</feature>
<evidence type="ECO:0000313" key="3">
    <source>
        <dbReference type="Proteomes" id="UP000663882"/>
    </source>
</evidence>
<evidence type="ECO:0000313" key="2">
    <source>
        <dbReference type="EMBL" id="CAF0829671.1"/>
    </source>
</evidence>
<dbReference type="GO" id="GO:0005737">
    <property type="term" value="C:cytoplasm"/>
    <property type="evidence" value="ECO:0007669"/>
    <property type="project" value="TreeGrafter"/>
</dbReference>